<dbReference type="PRINTS" id="PR00743">
    <property type="entry name" value="GLHYDRLASE36"/>
</dbReference>
<keyword evidence="2" id="KW-0326">Glycosidase</keyword>
<keyword evidence="1 3" id="KW-0378">Hydrolase</keyword>
<evidence type="ECO:0000256" key="1">
    <source>
        <dbReference type="ARBA" id="ARBA00022801"/>
    </source>
</evidence>
<dbReference type="InterPro" id="IPR038417">
    <property type="entry name" value="Alpga-gal_N_sf"/>
</dbReference>
<name>A0ABZ3EVQ4_9FIRM</name>
<gene>
    <name evidence="3" type="ORF">V6984_19945</name>
</gene>
<dbReference type="PANTHER" id="PTHR43053">
    <property type="entry name" value="GLYCOSIDASE FAMILY 31"/>
    <property type="match status" value="1"/>
</dbReference>
<dbReference type="InterPro" id="IPR002252">
    <property type="entry name" value="Glyco_hydro_36"/>
</dbReference>
<dbReference type="PANTHER" id="PTHR43053:SF3">
    <property type="entry name" value="ALPHA-GALACTOSIDASE C-RELATED"/>
    <property type="match status" value="1"/>
</dbReference>
<evidence type="ECO:0000313" key="3">
    <source>
        <dbReference type="EMBL" id="XAH73747.1"/>
    </source>
</evidence>
<proteinExistence type="predicted"/>
<dbReference type="RefSeq" id="WP_342757349.1">
    <property type="nucleotide sequence ID" value="NZ_CP146256.1"/>
</dbReference>
<dbReference type="GO" id="GO:0016787">
    <property type="term" value="F:hydrolase activity"/>
    <property type="evidence" value="ECO:0007669"/>
    <property type="project" value="UniProtKB-KW"/>
</dbReference>
<evidence type="ECO:0000256" key="2">
    <source>
        <dbReference type="ARBA" id="ARBA00023295"/>
    </source>
</evidence>
<organism evidence="3 4">
    <name type="scientific">Kineothrix sedimenti</name>
    <dbReference type="NCBI Taxonomy" id="3123317"/>
    <lineage>
        <taxon>Bacteria</taxon>
        <taxon>Bacillati</taxon>
        <taxon>Bacillota</taxon>
        <taxon>Clostridia</taxon>
        <taxon>Lachnospirales</taxon>
        <taxon>Lachnospiraceae</taxon>
        <taxon>Kineothrix</taxon>
    </lineage>
</organism>
<dbReference type="Gene3D" id="3.20.20.70">
    <property type="entry name" value="Aldolase class I"/>
    <property type="match status" value="1"/>
</dbReference>
<sequence length="701" mass="78787">MVALLNKYLLGDMECHYYLDDETKAVELVLVPSGMELLCWKEKKQVVDSLVQIKAAGDVYPGGYAGGGTMRQGGSVSLLKYHDQYIVKDERQTCIYTSFYFKEACKAEHCLRFKEGSSHLESEVRLTNGGNKEIFLEMLSSFSLGGISPFVAGDAHDSMRVHRLRSVWSMEGRLETRTIEEMQLEPSWAGHAVRSERFGQVGSMPVNRYFPYLVVEDSVNDVCWGAQLKHNASWQMEVYRKDDGVSVSGGLADREFGHWMKKLAPEESFETPTAILSVCKGGGVDRISQRMTAALEEYVDKEPEGEQELPIIFNEYCTTWGCPSHENITGILEAIKNKGFSYFVIDCGWYKKDGVPWDIMMGDYNVSKELFPEGLEKTVQKIKEAGLKPGIWFEIENVGSAAEIYKDEEHLLKRDGEVLTTTMRRFLDLRNPWVIGYLKEKVIGTLKRYGFEYMKMDYNDTIGLGCDGAESLGEGLRQNMAASLEFIKSVKEEVPGIILENCASGGHRLEPLMMSLTSMASFSDAHECEEIPVIAANLHRAILPRQSQIWAVIRKEDSLKRIAYSVINTFLGRMCISGDVTELSSGQWDVIDRGIAFYKKIAPIIKHGYTYFYGSEITSYRNLKGWQGIVRVSDGGEAYALFHAFEVPMGGVLKMELPKGVHAVIKEVYSDSECAVSIEDNCLCYTPEDNKKAVAVLLGRK</sequence>
<accession>A0ABZ3EVQ4</accession>
<dbReference type="CDD" id="cd14791">
    <property type="entry name" value="GH36"/>
    <property type="match status" value="1"/>
</dbReference>
<dbReference type="Pfam" id="PF02065">
    <property type="entry name" value="Melibiase"/>
    <property type="match status" value="1"/>
</dbReference>
<dbReference type="InterPro" id="IPR050985">
    <property type="entry name" value="Alpha-glycosidase_related"/>
</dbReference>
<dbReference type="InterPro" id="IPR013785">
    <property type="entry name" value="Aldolase_TIM"/>
</dbReference>
<dbReference type="EMBL" id="CP146256">
    <property type="protein sequence ID" value="XAH73747.1"/>
    <property type="molecule type" value="Genomic_DNA"/>
</dbReference>
<dbReference type="Proteomes" id="UP001451571">
    <property type="component" value="Chromosome"/>
</dbReference>
<dbReference type="InterPro" id="IPR017853">
    <property type="entry name" value="GH"/>
</dbReference>
<dbReference type="SUPFAM" id="SSF51445">
    <property type="entry name" value="(Trans)glycosidases"/>
    <property type="match status" value="1"/>
</dbReference>
<protein>
    <submittedName>
        <fullName evidence="3">Glycoside hydrolase family 36 protein</fullName>
    </submittedName>
</protein>
<dbReference type="Gene3D" id="2.70.98.60">
    <property type="entry name" value="alpha-galactosidase from lactobacil brevis"/>
    <property type="match status" value="1"/>
</dbReference>
<reference evidence="3 4" key="1">
    <citation type="submission" date="2024-02" db="EMBL/GenBank/DDBJ databases">
        <title>Bacterial strain from lacustrine sediment.</title>
        <authorList>
            <person name="Petit C."/>
            <person name="Fadhlaoui K."/>
        </authorList>
    </citation>
    <scope>NUCLEOTIDE SEQUENCE [LARGE SCALE GENOMIC DNA]</scope>
    <source>
        <strain evidence="3 4">IPX-CK</strain>
    </source>
</reference>
<evidence type="ECO:0000313" key="4">
    <source>
        <dbReference type="Proteomes" id="UP001451571"/>
    </source>
</evidence>
<keyword evidence="4" id="KW-1185">Reference proteome</keyword>